<reference evidence="2" key="1">
    <citation type="journal article" date="2018" name="Nat. Commun.">
        <title>Diversity and evolution of the emerging Pandoraviridae family.</title>
        <authorList>
            <person name="Legendre M."/>
            <person name="Fabre E."/>
            <person name="Poirot O."/>
            <person name="Jeudy S."/>
            <person name="Lartigue A."/>
            <person name="Alempic J.M."/>
            <person name="Beucher L."/>
            <person name="Philippe N."/>
            <person name="Bertaux L."/>
            <person name="Christo-Foroux E."/>
            <person name="Labadie K."/>
            <person name="Coute Y."/>
            <person name="Abergel C."/>
            <person name="Claverie J.M."/>
        </authorList>
    </citation>
    <scope>NUCLEOTIDE SEQUENCE [LARGE SCALE GENOMIC DNA]</scope>
    <source>
        <strain evidence="2">Macleodensis</strain>
    </source>
</reference>
<dbReference type="PROSITE" id="PS50181">
    <property type="entry name" value="FBOX"/>
    <property type="match status" value="1"/>
</dbReference>
<dbReference type="EMBL" id="MG011691">
    <property type="protein sequence ID" value="AVK77159.1"/>
    <property type="molecule type" value="Genomic_DNA"/>
</dbReference>
<dbReference type="InterPro" id="IPR001810">
    <property type="entry name" value="F-box_dom"/>
</dbReference>
<protein>
    <submittedName>
        <fullName evidence="2">F-box domain containing protein</fullName>
    </submittedName>
</protein>
<name>A0A2U7UFA6_9VIRU</name>
<dbReference type="SUPFAM" id="SSF81383">
    <property type="entry name" value="F-box domain"/>
    <property type="match status" value="1"/>
</dbReference>
<evidence type="ECO:0000259" key="1">
    <source>
        <dbReference type="PROSITE" id="PS50181"/>
    </source>
</evidence>
<proteinExistence type="predicted"/>
<dbReference type="KEGG" id="vg:36841614"/>
<dbReference type="Gene3D" id="1.20.1280.50">
    <property type="match status" value="1"/>
</dbReference>
<feature type="domain" description="F-box" evidence="1">
    <location>
        <begin position="12"/>
        <end position="60"/>
    </location>
</feature>
<evidence type="ECO:0000313" key="2">
    <source>
        <dbReference type="EMBL" id="AVK77159.1"/>
    </source>
</evidence>
<accession>A0A2U7UFA6</accession>
<gene>
    <name evidence="2" type="ORF">pmac_cds_471</name>
</gene>
<dbReference type="Pfam" id="PF12937">
    <property type="entry name" value="F-box-like"/>
    <property type="match status" value="1"/>
</dbReference>
<dbReference type="InterPro" id="IPR036047">
    <property type="entry name" value="F-box-like_dom_sf"/>
</dbReference>
<sequence>MATTNTTTNVTGTGLLALPDEILFAIIAMCPRRPRSLARIGAVCRRLYRLCEDDLLWKPAAARMAGQKPQWDWFGSHKALAHRIHSTDVAVRVIDACTGWPDPRYVVDDLPRCGQKATVALERIATPFRLACVVAGIRMHSPMHIHLWIKSERADSLRLVYAPHPSAPLLDKQPWWAALMARSTGDGLSALLAVDVVVVYHRSGALSVPPCVAAAAISTPVDLHNGQFPRVQYSRRDVCSALAHLPDCRCVDKK</sequence>
<dbReference type="GeneID" id="36841614"/>
<organism evidence="2">
    <name type="scientific">Pandoravirus macleodensis</name>
    <dbReference type="NCBI Taxonomy" id="2107707"/>
    <lineage>
        <taxon>Viruses</taxon>
        <taxon>Pandoravirus</taxon>
    </lineage>
</organism>
<dbReference type="Proteomes" id="UP000249758">
    <property type="component" value="Segment"/>
</dbReference>
<dbReference type="RefSeq" id="YP_009481155.1">
    <property type="nucleotide sequence ID" value="NC_037665.1"/>
</dbReference>